<dbReference type="AlphaFoldDB" id="A0A132NDI0"/>
<dbReference type="PANTHER" id="PTHR43244:SF1">
    <property type="entry name" value="5,10-METHYLENETETRAHYDROMETHANOPTERIN REDUCTASE"/>
    <property type="match status" value="1"/>
</dbReference>
<dbReference type="InterPro" id="IPR036661">
    <property type="entry name" value="Luciferase-like_sf"/>
</dbReference>
<sequence length="321" mass="35501">MLEFGYTLLCEQSGPKDLVRHALLAEQAGFDFVAISDHYSPWIEDHGHSPYAWSVLGAVAQATERIGLMTLVTCPIRRYHPAVVAQKAATTALLSDGRFRLGLGSGENLNEHVVGGGWPAVDVRHEMLIEAIEIIQVLWGGDYLTYHGEYFDVESARVYDLPDTPPELGVAVSGAQSCQIAGEYGDAVIAVEPRADLIRWFEQAGGTDKPRYGRIVLSHDADESKARAIARDLWRWETAGWKVTAELPGPSAFEAYSRFVREEDITRLVSCGPDVNVHVRAVRRYLDAGFTRVALVQVGGDRQEDFIAWADAELLPALRRL</sequence>
<evidence type="ECO:0000313" key="5">
    <source>
        <dbReference type="Proteomes" id="UP000070598"/>
    </source>
</evidence>
<dbReference type="PANTHER" id="PTHR43244">
    <property type="match status" value="1"/>
</dbReference>
<dbReference type="Pfam" id="PF00296">
    <property type="entry name" value="Bac_luciferase"/>
    <property type="match status" value="1"/>
</dbReference>
<dbReference type="InterPro" id="IPR011251">
    <property type="entry name" value="Luciferase-like_dom"/>
</dbReference>
<reference evidence="4 6" key="2">
    <citation type="submission" date="2015-02" db="EMBL/GenBank/DDBJ databases">
        <title>Physiological reanalysis, assessment of diazotrophy, and genome sequences of multiple isolates of Streptomyces thermoautotrophicus.</title>
        <authorList>
            <person name="MacKellar D.C."/>
            <person name="Lieber L."/>
            <person name="Norman J."/>
            <person name="Bolger A."/>
            <person name="Tobin C."/>
            <person name="Murray J.W."/>
            <person name="Prell J."/>
        </authorList>
    </citation>
    <scope>NUCLEOTIDE SEQUENCE [LARGE SCALE GENOMIC DNA]</scope>
    <source>
        <strain evidence="4 6">UBT1</strain>
    </source>
</reference>
<dbReference type="InterPro" id="IPR019945">
    <property type="entry name" value="F420_G6P_DH-rel"/>
</dbReference>
<evidence type="ECO:0000313" key="6">
    <source>
        <dbReference type="Proteomes" id="UP000070659"/>
    </source>
</evidence>
<name>A0A132NDI0_9ACTN</name>
<evidence type="ECO:0000313" key="3">
    <source>
        <dbReference type="EMBL" id="KWX04785.1"/>
    </source>
</evidence>
<evidence type="ECO:0000313" key="4">
    <source>
        <dbReference type="EMBL" id="KWX08191.1"/>
    </source>
</evidence>
<dbReference type="NCBIfam" id="TIGR03557">
    <property type="entry name" value="F420_G6P_family"/>
    <property type="match status" value="1"/>
</dbReference>
<gene>
    <name evidence="3" type="ORF">TH66_06355</name>
    <name evidence="4" type="ORF">TR74_16075</name>
</gene>
<dbReference type="Gene3D" id="3.20.20.30">
    <property type="entry name" value="Luciferase-like domain"/>
    <property type="match status" value="1"/>
</dbReference>
<dbReference type="EMBL" id="JYIK01001003">
    <property type="protein sequence ID" value="KWX08191.1"/>
    <property type="molecule type" value="Genomic_DNA"/>
</dbReference>
<organism evidence="4 5">
    <name type="scientific">Carbonactinospora thermoautotrophica</name>
    <dbReference type="NCBI Taxonomy" id="1469144"/>
    <lineage>
        <taxon>Bacteria</taxon>
        <taxon>Bacillati</taxon>
        <taxon>Actinomycetota</taxon>
        <taxon>Actinomycetes</taxon>
        <taxon>Kitasatosporales</taxon>
        <taxon>Carbonactinosporaceae</taxon>
        <taxon>Carbonactinospora</taxon>
    </lineage>
</organism>
<dbReference type="GO" id="GO:0016705">
    <property type="term" value="F:oxidoreductase activity, acting on paired donors, with incorporation or reduction of molecular oxygen"/>
    <property type="evidence" value="ECO:0007669"/>
    <property type="project" value="InterPro"/>
</dbReference>
<dbReference type="PATRIC" id="fig|1469144.8.peg.4295"/>
<protein>
    <submittedName>
        <fullName evidence="4">5,10-methylene tetrahydromethanopterin reductase</fullName>
    </submittedName>
</protein>
<evidence type="ECO:0000259" key="2">
    <source>
        <dbReference type="Pfam" id="PF00296"/>
    </source>
</evidence>
<evidence type="ECO:0000256" key="1">
    <source>
        <dbReference type="ARBA" id="ARBA00023002"/>
    </source>
</evidence>
<dbReference type="SUPFAM" id="SSF51679">
    <property type="entry name" value="Bacterial luciferase-like"/>
    <property type="match status" value="1"/>
</dbReference>
<comment type="caution">
    <text evidence="4">The sequence shown here is derived from an EMBL/GenBank/DDBJ whole genome shotgun (WGS) entry which is preliminary data.</text>
</comment>
<dbReference type="InterPro" id="IPR050564">
    <property type="entry name" value="F420-G6PD/mer"/>
</dbReference>
<dbReference type="RefSeq" id="WP_067069090.1">
    <property type="nucleotide sequence ID" value="NZ_JYIJ01000014.1"/>
</dbReference>
<dbReference type="Proteomes" id="UP000070598">
    <property type="component" value="Unassembled WGS sequence"/>
</dbReference>
<reference evidence="5" key="1">
    <citation type="submission" date="2015-02" db="EMBL/GenBank/DDBJ databases">
        <title>Physiological reanalysis, assessment of diazotrophy, and genome sequences of multiple isolates of Streptomyces thermoautotrophicus.</title>
        <authorList>
            <person name="MacKellar D.C."/>
            <person name="Lieber L."/>
            <person name="Norman J."/>
            <person name="Bolger A."/>
            <person name="Tobin C."/>
            <person name="Murray J.W."/>
            <person name="Friesen M."/>
            <person name="Prell J."/>
        </authorList>
    </citation>
    <scope>NUCLEOTIDE SEQUENCE [LARGE SCALE GENOMIC DNA]</scope>
    <source>
        <strain evidence="5">UBT1</strain>
    </source>
</reference>
<dbReference type="Proteomes" id="UP000070659">
    <property type="component" value="Unassembled WGS sequence"/>
</dbReference>
<accession>A0A132NDI0</accession>
<feature type="domain" description="Luciferase-like" evidence="2">
    <location>
        <begin position="9"/>
        <end position="291"/>
    </location>
</feature>
<keyword evidence="1" id="KW-0560">Oxidoreductase</keyword>
<dbReference type="EMBL" id="JYIJ01000014">
    <property type="protein sequence ID" value="KWX04785.1"/>
    <property type="molecule type" value="Genomic_DNA"/>
</dbReference>
<proteinExistence type="predicted"/>